<accession>A0AAW1ICB3</accession>
<evidence type="ECO:0000256" key="3">
    <source>
        <dbReference type="ARBA" id="ARBA00022989"/>
    </source>
</evidence>
<feature type="domain" description="RETREG1-3/ARL6IP-like N-terminal reticulon-homology" evidence="6">
    <location>
        <begin position="6"/>
        <end position="53"/>
    </location>
</feature>
<name>A0AAW1ICB3_POPJA</name>
<evidence type="ECO:0000313" key="8">
    <source>
        <dbReference type="Proteomes" id="UP001458880"/>
    </source>
</evidence>
<keyword evidence="2 5" id="KW-0812">Transmembrane</keyword>
<dbReference type="InterPro" id="IPR057282">
    <property type="entry name" value="RETREG1-3-like_RHD"/>
</dbReference>
<evidence type="ECO:0000256" key="2">
    <source>
        <dbReference type="ARBA" id="ARBA00022692"/>
    </source>
</evidence>
<dbReference type="EMBL" id="JASPKY010000667">
    <property type="protein sequence ID" value="KAK9687022.1"/>
    <property type="molecule type" value="Genomic_DNA"/>
</dbReference>
<organism evidence="7 8">
    <name type="scientific">Popillia japonica</name>
    <name type="common">Japanese beetle</name>
    <dbReference type="NCBI Taxonomy" id="7064"/>
    <lineage>
        <taxon>Eukaryota</taxon>
        <taxon>Metazoa</taxon>
        <taxon>Ecdysozoa</taxon>
        <taxon>Arthropoda</taxon>
        <taxon>Hexapoda</taxon>
        <taxon>Insecta</taxon>
        <taxon>Pterygota</taxon>
        <taxon>Neoptera</taxon>
        <taxon>Endopterygota</taxon>
        <taxon>Coleoptera</taxon>
        <taxon>Polyphaga</taxon>
        <taxon>Scarabaeiformia</taxon>
        <taxon>Scarabaeidae</taxon>
        <taxon>Rutelinae</taxon>
        <taxon>Popillia</taxon>
    </lineage>
</organism>
<gene>
    <name evidence="7" type="ORF">QE152_g36759</name>
</gene>
<protein>
    <recommendedName>
        <fullName evidence="6">RETREG1-3/ARL6IP-like N-terminal reticulon-homology domain-containing protein</fullName>
    </recommendedName>
</protein>
<keyword evidence="4 5" id="KW-0472">Membrane</keyword>
<keyword evidence="3 5" id="KW-1133">Transmembrane helix</keyword>
<dbReference type="Pfam" id="PF24456">
    <property type="entry name" value="RHD_RETREG1-3"/>
    <property type="match status" value="1"/>
</dbReference>
<comment type="subcellular location">
    <subcellularLocation>
        <location evidence="1">Membrane</location>
        <topology evidence="1">Multi-pass membrane protein</topology>
    </subcellularLocation>
</comment>
<keyword evidence="8" id="KW-1185">Reference proteome</keyword>
<dbReference type="GO" id="GO:0016020">
    <property type="term" value="C:membrane"/>
    <property type="evidence" value="ECO:0007669"/>
    <property type="project" value="UniProtKB-SubCell"/>
</dbReference>
<feature type="transmembrane region" description="Helical" evidence="5">
    <location>
        <begin position="12"/>
        <end position="29"/>
    </location>
</feature>
<evidence type="ECO:0000256" key="4">
    <source>
        <dbReference type="ARBA" id="ARBA00023136"/>
    </source>
</evidence>
<dbReference type="AlphaFoldDB" id="A0AAW1ICB3"/>
<evidence type="ECO:0000256" key="1">
    <source>
        <dbReference type="ARBA" id="ARBA00004141"/>
    </source>
</evidence>
<evidence type="ECO:0000256" key="5">
    <source>
        <dbReference type="SAM" id="Phobius"/>
    </source>
</evidence>
<dbReference type="Proteomes" id="UP001458880">
    <property type="component" value="Unassembled WGS sequence"/>
</dbReference>
<comment type="caution">
    <text evidence="7">The sequence shown here is derived from an EMBL/GenBank/DDBJ whole genome shotgun (WGS) entry which is preliminary data.</text>
</comment>
<dbReference type="GO" id="GO:0005783">
    <property type="term" value="C:endoplasmic reticulum"/>
    <property type="evidence" value="ECO:0007669"/>
    <property type="project" value="UniProtKB-ARBA"/>
</dbReference>
<feature type="transmembrane region" description="Helical" evidence="5">
    <location>
        <begin position="35"/>
        <end position="53"/>
    </location>
</feature>
<proteinExistence type="predicted"/>
<evidence type="ECO:0000313" key="7">
    <source>
        <dbReference type="EMBL" id="KAK9687022.1"/>
    </source>
</evidence>
<reference evidence="7 8" key="1">
    <citation type="journal article" date="2024" name="BMC Genomics">
        <title>De novo assembly and annotation of Popillia japonica's genome with initial clues to its potential as an invasive pest.</title>
        <authorList>
            <person name="Cucini C."/>
            <person name="Boschi S."/>
            <person name="Funari R."/>
            <person name="Cardaioli E."/>
            <person name="Iannotti N."/>
            <person name="Marturano G."/>
            <person name="Paoli F."/>
            <person name="Bruttini M."/>
            <person name="Carapelli A."/>
            <person name="Frati F."/>
            <person name="Nardi F."/>
        </authorList>
    </citation>
    <scope>NUCLEOTIDE SEQUENCE [LARGE SCALE GENOMIC DNA]</scope>
    <source>
        <strain evidence="7">DMR45628</strain>
    </source>
</reference>
<sequence length="108" mass="12215">MLYLKVLRKDNPSMFCGLMCIVFLTMSIISKNVPGYFLAYIMVILLFFGPVTASKLPYKNSITNTVLLLNNNEGILAETELIPYIIDKEMNDKDSELESLLTDRTVGK</sequence>
<evidence type="ECO:0000259" key="6">
    <source>
        <dbReference type="Pfam" id="PF24456"/>
    </source>
</evidence>